<evidence type="ECO:0000256" key="2">
    <source>
        <dbReference type="SAM" id="SignalP"/>
    </source>
</evidence>
<feature type="signal peptide" evidence="2">
    <location>
        <begin position="1"/>
        <end position="16"/>
    </location>
</feature>
<name>A0A9P4U5E1_9PLEO</name>
<dbReference type="AlphaFoldDB" id="A0A9P4U5E1"/>
<sequence length="291" mass="33807">MIKMLMISLLIAATNALWDEPGEVTEEQRQRVFGTTANFPRPMDHDKTDSKESVNFFDAYYPRIECHSIKPASFQCIVQVTLNDKTTSKFCSPTNAAAKYHIPKDGRWLHCFSELPESLKTYILEPFEEAFVDIDGMTHFMYCSPTVRGRNMPVPIHTRRLCLPILFLSEEECKAASDDDYRELERVTDLRLDEDYMSLKSIKRKKDKYWSKVRRNQLKQDLEDPQCSRSKECPQAHEDQPTNSSTSTAWSMHFPCKGMSVRQCIPCVKEATCLIQRKQLAELERREDETV</sequence>
<accession>A0A9P4U5E1</accession>
<evidence type="ECO:0000256" key="1">
    <source>
        <dbReference type="SAM" id="MobiDB-lite"/>
    </source>
</evidence>
<comment type="caution">
    <text evidence="3">The sequence shown here is derived from an EMBL/GenBank/DDBJ whole genome shotgun (WGS) entry which is preliminary data.</text>
</comment>
<proteinExistence type="predicted"/>
<keyword evidence="4" id="KW-1185">Reference proteome</keyword>
<evidence type="ECO:0000313" key="3">
    <source>
        <dbReference type="EMBL" id="KAF2437631.1"/>
    </source>
</evidence>
<feature type="region of interest" description="Disordered" evidence="1">
    <location>
        <begin position="221"/>
        <end position="248"/>
    </location>
</feature>
<feature type="chain" id="PRO_5040342992" evidence="2">
    <location>
        <begin position="17"/>
        <end position="291"/>
    </location>
</feature>
<dbReference type="Proteomes" id="UP000799764">
    <property type="component" value="Unassembled WGS sequence"/>
</dbReference>
<protein>
    <submittedName>
        <fullName evidence="3">Uncharacterized protein</fullName>
    </submittedName>
</protein>
<feature type="compositionally biased region" description="Basic and acidic residues" evidence="1">
    <location>
        <begin position="229"/>
        <end position="240"/>
    </location>
</feature>
<organism evidence="3 4">
    <name type="scientific">Karstenula rhodostoma CBS 690.94</name>
    <dbReference type="NCBI Taxonomy" id="1392251"/>
    <lineage>
        <taxon>Eukaryota</taxon>
        <taxon>Fungi</taxon>
        <taxon>Dikarya</taxon>
        <taxon>Ascomycota</taxon>
        <taxon>Pezizomycotina</taxon>
        <taxon>Dothideomycetes</taxon>
        <taxon>Pleosporomycetidae</taxon>
        <taxon>Pleosporales</taxon>
        <taxon>Massarineae</taxon>
        <taxon>Didymosphaeriaceae</taxon>
        <taxon>Karstenula</taxon>
    </lineage>
</organism>
<dbReference type="EMBL" id="MU001515">
    <property type="protein sequence ID" value="KAF2437631.1"/>
    <property type="molecule type" value="Genomic_DNA"/>
</dbReference>
<reference evidence="3" key="1">
    <citation type="journal article" date="2020" name="Stud. Mycol.">
        <title>101 Dothideomycetes genomes: a test case for predicting lifestyles and emergence of pathogens.</title>
        <authorList>
            <person name="Haridas S."/>
            <person name="Albert R."/>
            <person name="Binder M."/>
            <person name="Bloem J."/>
            <person name="Labutti K."/>
            <person name="Salamov A."/>
            <person name="Andreopoulos B."/>
            <person name="Baker S."/>
            <person name="Barry K."/>
            <person name="Bills G."/>
            <person name="Bluhm B."/>
            <person name="Cannon C."/>
            <person name="Castanera R."/>
            <person name="Culley D."/>
            <person name="Daum C."/>
            <person name="Ezra D."/>
            <person name="Gonzalez J."/>
            <person name="Henrissat B."/>
            <person name="Kuo A."/>
            <person name="Liang C."/>
            <person name="Lipzen A."/>
            <person name="Lutzoni F."/>
            <person name="Magnuson J."/>
            <person name="Mondo S."/>
            <person name="Nolan M."/>
            <person name="Ohm R."/>
            <person name="Pangilinan J."/>
            <person name="Park H.-J."/>
            <person name="Ramirez L."/>
            <person name="Alfaro M."/>
            <person name="Sun H."/>
            <person name="Tritt A."/>
            <person name="Yoshinaga Y."/>
            <person name="Zwiers L.-H."/>
            <person name="Turgeon B."/>
            <person name="Goodwin S."/>
            <person name="Spatafora J."/>
            <person name="Crous P."/>
            <person name="Grigoriev I."/>
        </authorList>
    </citation>
    <scope>NUCLEOTIDE SEQUENCE</scope>
    <source>
        <strain evidence="3">CBS 690.94</strain>
    </source>
</reference>
<keyword evidence="2" id="KW-0732">Signal</keyword>
<evidence type="ECO:0000313" key="4">
    <source>
        <dbReference type="Proteomes" id="UP000799764"/>
    </source>
</evidence>
<gene>
    <name evidence="3" type="ORF">P171DRAFT_491973</name>
</gene>